<dbReference type="HOGENOM" id="CLU_2907691_0_0_1"/>
<dbReference type="EnsemblPlants" id="OB03G20390.1">
    <property type="protein sequence ID" value="OB03G20390.1"/>
    <property type="gene ID" value="OB03G20390"/>
</dbReference>
<proteinExistence type="predicted"/>
<name>J3LLW3_ORYBR</name>
<keyword evidence="2" id="KW-1185">Reference proteome</keyword>
<reference evidence="1" key="2">
    <citation type="submission" date="2013-04" db="UniProtKB">
        <authorList>
            <consortium name="EnsemblPlants"/>
        </authorList>
    </citation>
    <scope>IDENTIFICATION</scope>
</reference>
<dbReference type="Gramene" id="OB03G20390.1">
    <property type="protein sequence ID" value="OB03G20390.1"/>
    <property type="gene ID" value="OB03G20390"/>
</dbReference>
<dbReference type="Proteomes" id="UP000006038">
    <property type="component" value="Chromosome 3"/>
</dbReference>
<evidence type="ECO:0000313" key="2">
    <source>
        <dbReference type="Proteomes" id="UP000006038"/>
    </source>
</evidence>
<protein>
    <submittedName>
        <fullName evidence="1">Uncharacterized protein</fullName>
    </submittedName>
</protein>
<reference evidence="1" key="1">
    <citation type="journal article" date="2013" name="Nat. Commun.">
        <title>Whole-genome sequencing of Oryza brachyantha reveals mechanisms underlying Oryza genome evolution.</title>
        <authorList>
            <person name="Chen J."/>
            <person name="Huang Q."/>
            <person name="Gao D."/>
            <person name="Wang J."/>
            <person name="Lang Y."/>
            <person name="Liu T."/>
            <person name="Li B."/>
            <person name="Bai Z."/>
            <person name="Luis Goicoechea J."/>
            <person name="Liang C."/>
            <person name="Chen C."/>
            <person name="Zhang W."/>
            <person name="Sun S."/>
            <person name="Liao Y."/>
            <person name="Zhang X."/>
            <person name="Yang L."/>
            <person name="Song C."/>
            <person name="Wang M."/>
            <person name="Shi J."/>
            <person name="Liu G."/>
            <person name="Liu J."/>
            <person name="Zhou H."/>
            <person name="Zhou W."/>
            <person name="Yu Q."/>
            <person name="An N."/>
            <person name="Chen Y."/>
            <person name="Cai Q."/>
            <person name="Wang B."/>
            <person name="Liu B."/>
            <person name="Min J."/>
            <person name="Huang Y."/>
            <person name="Wu H."/>
            <person name="Li Z."/>
            <person name="Zhang Y."/>
            <person name="Yin Y."/>
            <person name="Song W."/>
            <person name="Jiang J."/>
            <person name="Jackson S.A."/>
            <person name="Wing R.A."/>
            <person name="Wang J."/>
            <person name="Chen M."/>
        </authorList>
    </citation>
    <scope>NUCLEOTIDE SEQUENCE [LARGE SCALE GENOMIC DNA]</scope>
    <source>
        <strain evidence="1">cv. IRGC 101232</strain>
    </source>
</reference>
<dbReference type="AlphaFoldDB" id="J3LLW3"/>
<sequence length="62" mass="7272">MTLHSLGLLISDDTSYWMVADLLHQHLRVGFIMIMSLRLHVWRHHNFQMQLLHAVSTATALY</sequence>
<organism evidence="1">
    <name type="scientific">Oryza brachyantha</name>
    <name type="common">malo sina</name>
    <dbReference type="NCBI Taxonomy" id="4533"/>
    <lineage>
        <taxon>Eukaryota</taxon>
        <taxon>Viridiplantae</taxon>
        <taxon>Streptophyta</taxon>
        <taxon>Embryophyta</taxon>
        <taxon>Tracheophyta</taxon>
        <taxon>Spermatophyta</taxon>
        <taxon>Magnoliopsida</taxon>
        <taxon>Liliopsida</taxon>
        <taxon>Poales</taxon>
        <taxon>Poaceae</taxon>
        <taxon>BOP clade</taxon>
        <taxon>Oryzoideae</taxon>
        <taxon>Oryzeae</taxon>
        <taxon>Oryzinae</taxon>
        <taxon>Oryza</taxon>
    </lineage>
</organism>
<accession>J3LLW3</accession>
<evidence type="ECO:0000313" key="1">
    <source>
        <dbReference type="EnsemblPlants" id="OB03G20390.1"/>
    </source>
</evidence>